<name>A0A9X5GTS5_9FIRM</name>
<dbReference type="Pfam" id="PF00665">
    <property type="entry name" value="rve"/>
    <property type="match status" value="1"/>
</dbReference>
<feature type="domain" description="Integrase catalytic" evidence="1">
    <location>
        <begin position="151"/>
        <end position="320"/>
    </location>
</feature>
<dbReference type="EMBL" id="QZDT01000082">
    <property type="protein sequence ID" value="NBJ95348.1"/>
    <property type="molecule type" value="Genomic_DNA"/>
</dbReference>
<comment type="caution">
    <text evidence="2">The sequence shown here is derived from an EMBL/GenBank/DDBJ whole genome shotgun (WGS) entry which is preliminary data.</text>
</comment>
<reference evidence="2" key="1">
    <citation type="submission" date="2018-09" db="EMBL/GenBank/DDBJ databases">
        <title>Murine metabolic-syndrome-specific gut microbial biobank.</title>
        <authorList>
            <person name="Liu C."/>
        </authorList>
    </citation>
    <scope>NUCLEOTIDE SEQUENCE</scope>
    <source>
        <strain evidence="2">D42-62</strain>
    </source>
</reference>
<dbReference type="Gene3D" id="3.30.420.10">
    <property type="entry name" value="Ribonuclease H-like superfamily/Ribonuclease H"/>
    <property type="match status" value="1"/>
</dbReference>
<dbReference type="PANTHER" id="PTHR35004">
    <property type="entry name" value="TRANSPOSASE RV3428C-RELATED"/>
    <property type="match status" value="1"/>
</dbReference>
<accession>A0A9X5GTS5</accession>
<evidence type="ECO:0000259" key="1">
    <source>
        <dbReference type="PROSITE" id="PS50994"/>
    </source>
</evidence>
<dbReference type="SUPFAM" id="SSF53098">
    <property type="entry name" value="Ribonuclease H-like"/>
    <property type="match status" value="1"/>
</dbReference>
<protein>
    <submittedName>
        <fullName evidence="2">DDE domain-containing protein</fullName>
    </submittedName>
</protein>
<dbReference type="GO" id="GO:0003676">
    <property type="term" value="F:nucleic acid binding"/>
    <property type="evidence" value="ECO:0007669"/>
    <property type="project" value="InterPro"/>
</dbReference>
<proteinExistence type="predicted"/>
<dbReference type="InterPro" id="IPR012337">
    <property type="entry name" value="RNaseH-like_sf"/>
</dbReference>
<dbReference type="RefSeq" id="WP_160562250.1">
    <property type="nucleotide sequence ID" value="NZ_QZDT01000082.1"/>
</dbReference>
<organism evidence="2 3">
    <name type="scientific">Parablautia muri</name>
    <dbReference type="NCBI Taxonomy" id="2320879"/>
    <lineage>
        <taxon>Bacteria</taxon>
        <taxon>Bacillati</taxon>
        <taxon>Bacillota</taxon>
        <taxon>Clostridia</taxon>
        <taxon>Lachnospirales</taxon>
        <taxon>Lachnospiraceae</taxon>
        <taxon>Parablautia</taxon>
    </lineage>
</organism>
<dbReference type="PROSITE" id="PS50994">
    <property type="entry name" value="INTEGRASE"/>
    <property type="match status" value="1"/>
</dbReference>
<dbReference type="InterPro" id="IPR001584">
    <property type="entry name" value="Integrase_cat-core"/>
</dbReference>
<keyword evidence="3" id="KW-1185">Reference proteome</keyword>
<dbReference type="InterPro" id="IPR036397">
    <property type="entry name" value="RNaseH_sf"/>
</dbReference>
<dbReference type="PANTHER" id="PTHR35004:SF6">
    <property type="entry name" value="TRANSPOSASE"/>
    <property type="match status" value="1"/>
</dbReference>
<gene>
    <name evidence="2" type="ORF">D5281_23140</name>
</gene>
<dbReference type="OrthoDB" id="9794201at2"/>
<dbReference type="Proteomes" id="UP001154420">
    <property type="component" value="Unassembled WGS sequence"/>
</dbReference>
<dbReference type="GO" id="GO:0015074">
    <property type="term" value="P:DNA integration"/>
    <property type="evidence" value="ECO:0007669"/>
    <property type="project" value="InterPro"/>
</dbReference>
<evidence type="ECO:0000313" key="2">
    <source>
        <dbReference type="EMBL" id="NBJ95348.1"/>
    </source>
</evidence>
<dbReference type="InterPro" id="IPR009057">
    <property type="entry name" value="Homeodomain-like_sf"/>
</dbReference>
<sequence>MTQDEKHALALMRYGAIAPLISGTKDDFQSLDDYYREAAGKSYPAPDGSSKHFSAASIERWYRSYLKNGFDALMPKSRSDSGRSRCLDDECQKFIRHIKESYPRMPASMIYRSLLDNGLISKTSVSESSVSRFVNQLMAENRMTNNKDMRRYERPHINEVWCGDSSVGPRMITENGKKKVYIIALIDDASRFITGIDIFFQDNFVNLMSVMRSAVSKYGRPKTFNFDNGSSYKNRQMELLCARIGSTLNYCQPYTPTAKAKIERWFRTMKDQWMASLDMRTFHSLDELRTSLYAFVNAYNQAPHSSLGGKSPVDRFFSEPDHIRRLDDARIERAFLLEIERTVSADSVIVIDHTEYEVDYRFAKRRIRLRYSPDLKEIFVVEQDASLTPVKLLHKHDNSMIKRNKTYLCRGDE</sequence>
<dbReference type="AlphaFoldDB" id="A0A9X5GTS5"/>
<evidence type="ECO:0000313" key="3">
    <source>
        <dbReference type="Proteomes" id="UP001154420"/>
    </source>
</evidence>
<dbReference type="SUPFAM" id="SSF46689">
    <property type="entry name" value="Homeodomain-like"/>
    <property type="match status" value="1"/>
</dbReference>